<keyword evidence="3" id="KW-0677">Repeat</keyword>
<evidence type="ECO:0000256" key="7">
    <source>
        <dbReference type="PROSITE-ProRule" id="PRU00023"/>
    </source>
</evidence>
<evidence type="ECO:0000313" key="10">
    <source>
        <dbReference type="Proteomes" id="UP001652660"/>
    </source>
</evidence>
<feature type="transmembrane region" description="Helical" evidence="8">
    <location>
        <begin position="322"/>
        <end position="346"/>
    </location>
</feature>
<sequence length="452" mass="50525">MQGLEMEKRLLDAAIEGDEKTLHELLQEDKLVLHRVSLSFSNFNPIQIAIIRGHQKFVEAILDHNPELLGSVEDSGQKWSSLHLASARGHLRIVEALVNANPDMCFDCDQDGRNPLHVAAMKGKIGVLEVLIHARPFAAREKTRRGETILHLCVKYHQLEALKKLVEAVDDDEFLNQKDGEGLTILHLAVIGKQIEIIKYLLTTKIDINSNNAKGHTALNVVPQNPKVSQKEIENSLRQAGALTADEITNQQSNFGQGKWMEQKSKALMVVASLIANMAFQAGINPAGGVWQDDQTEQSQGNPSLNNPHKAGKSIMAYHDILIYRCFITQNTIAFVSSLGTISLLISGLPFRRKVFMWILNGVMWLTASSIIYSYGLSIGFVTPDREVKRERPYAVATVAWMFVITIYLLGISGVTKKRWNLCGRIKWRPRNSASAVVENHRNSSNRVELQI</sequence>
<evidence type="ECO:0000256" key="4">
    <source>
        <dbReference type="ARBA" id="ARBA00022989"/>
    </source>
</evidence>
<evidence type="ECO:0000313" key="11">
    <source>
        <dbReference type="RefSeq" id="XP_027069075.1"/>
    </source>
</evidence>
<name>A0A6P6STF9_COFAR</name>
<feature type="repeat" description="ANK" evidence="7">
    <location>
        <begin position="111"/>
        <end position="132"/>
    </location>
</feature>
<evidence type="ECO:0000256" key="3">
    <source>
        <dbReference type="ARBA" id="ARBA00022737"/>
    </source>
</evidence>
<dbReference type="Pfam" id="PF00023">
    <property type="entry name" value="Ank"/>
    <property type="match status" value="1"/>
</dbReference>
<dbReference type="InterPro" id="IPR026961">
    <property type="entry name" value="PGG_dom"/>
</dbReference>
<keyword evidence="6 8" id="KW-0472">Membrane</keyword>
<dbReference type="OrthoDB" id="7729168at2759"/>
<feature type="transmembrane region" description="Helical" evidence="8">
    <location>
        <begin position="358"/>
        <end position="382"/>
    </location>
</feature>
<dbReference type="GO" id="GO:0005886">
    <property type="term" value="C:plasma membrane"/>
    <property type="evidence" value="ECO:0007669"/>
    <property type="project" value="TreeGrafter"/>
</dbReference>
<keyword evidence="4 8" id="KW-1133">Transmembrane helix</keyword>
<dbReference type="PANTHER" id="PTHR24186">
    <property type="entry name" value="PROTEIN PHOSPHATASE 1 REGULATORY SUBUNIT"/>
    <property type="match status" value="1"/>
</dbReference>
<dbReference type="AlphaFoldDB" id="A0A6P6STF9"/>
<feature type="transmembrane region" description="Helical" evidence="8">
    <location>
        <begin position="394"/>
        <end position="415"/>
    </location>
</feature>
<evidence type="ECO:0000256" key="1">
    <source>
        <dbReference type="ARBA" id="ARBA00004141"/>
    </source>
</evidence>
<evidence type="ECO:0000259" key="9">
    <source>
        <dbReference type="Pfam" id="PF13962"/>
    </source>
</evidence>
<dbReference type="InterPro" id="IPR036770">
    <property type="entry name" value="Ankyrin_rpt-contain_sf"/>
</dbReference>
<evidence type="ECO:0000256" key="6">
    <source>
        <dbReference type="ARBA" id="ARBA00023136"/>
    </source>
</evidence>
<dbReference type="InterPro" id="IPR002110">
    <property type="entry name" value="Ankyrin_rpt"/>
</dbReference>
<dbReference type="Pfam" id="PF12796">
    <property type="entry name" value="Ank_2"/>
    <property type="match status" value="1"/>
</dbReference>
<organism evidence="10 11">
    <name type="scientific">Coffea arabica</name>
    <name type="common">Arabian coffee</name>
    <dbReference type="NCBI Taxonomy" id="13443"/>
    <lineage>
        <taxon>Eukaryota</taxon>
        <taxon>Viridiplantae</taxon>
        <taxon>Streptophyta</taxon>
        <taxon>Embryophyta</taxon>
        <taxon>Tracheophyta</taxon>
        <taxon>Spermatophyta</taxon>
        <taxon>Magnoliopsida</taxon>
        <taxon>eudicotyledons</taxon>
        <taxon>Gunneridae</taxon>
        <taxon>Pentapetalae</taxon>
        <taxon>asterids</taxon>
        <taxon>lamiids</taxon>
        <taxon>Gentianales</taxon>
        <taxon>Rubiaceae</taxon>
        <taxon>Ixoroideae</taxon>
        <taxon>Gardenieae complex</taxon>
        <taxon>Bertiereae - Coffeeae clade</taxon>
        <taxon>Coffeeae</taxon>
        <taxon>Coffea</taxon>
    </lineage>
</organism>
<evidence type="ECO:0000256" key="8">
    <source>
        <dbReference type="SAM" id="Phobius"/>
    </source>
</evidence>
<dbReference type="GeneID" id="113694344"/>
<dbReference type="PANTHER" id="PTHR24186:SF37">
    <property type="entry name" value="PGG DOMAIN-CONTAINING PROTEIN"/>
    <property type="match status" value="1"/>
</dbReference>
<feature type="repeat" description="ANK" evidence="7">
    <location>
        <begin position="181"/>
        <end position="213"/>
    </location>
</feature>
<feature type="domain" description="PGG" evidence="9">
    <location>
        <begin position="259"/>
        <end position="379"/>
    </location>
</feature>
<dbReference type="Pfam" id="PF13962">
    <property type="entry name" value="PGG"/>
    <property type="match status" value="1"/>
</dbReference>
<proteinExistence type="predicted"/>
<protein>
    <recommendedName>
        <fullName evidence="9">PGG domain-containing protein</fullName>
    </recommendedName>
</protein>
<keyword evidence="2 8" id="KW-0812">Transmembrane</keyword>
<dbReference type="RefSeq" id="XP_027069075.1">
    <property type="nucleotide sequence ID" value="XM_027213274.2"/>
</dbReference>
<dbReference type="SUPFAM" id="SSF48403">
    <property type="entry name" value="Ankyrin repeat"/>
    <property type="match status" value="1"/>
</dbReference>
<accession>A0A6P6STF9</accession>
<dbReference type="Proteomes" id="UP001652660">
    <property type="component" value="Chromosome 6c"/>
</dbReference>
<reference evidence="11" key="2">
    <citation type="submission" date="2025-08" db="UniProtKB">
        <authorList>
            <consortium name="RefSeq"/>
        </authorList>
    </citation>
    <scope>IDENTIFICATION</scope>
    <source>
        <tissue evidence="11">Leaves</tissue>
    </source>
</reference>
<dbReference type="PROSITE" id="PS50297">
    <property type="entry name" value="ANK_REP_REGION"/>
    <property type="match status" value="2"/>
</dbReference>
<dbReference type="Gene3D" id="1.25.40.20">
    <property type="entry name" value="Ankyrin repeat-containing domain"/>
    <property type="match status" value="1"/>
</dbReference>
<evidence type="ECO:0000256" key="5">
    <source>
        <dbReference type="ARBA" id="ARBA00023043"/>
    </source>
</evidence>
<comment type="subcellular location">
    <subcellularLocation>
        <location evidence="1">Membrane</location>
        <topology evidence="1">Multi-pass membrane protein</topology>
    </subcellularLocation>
</comment>
<keyword evidence="5 7" id="KW-0040">ANK repeat</keyword>
<dbReference type="SMART" id="SM00248">
    <property type="entry name" value="ANK"/>
    <property type="match status" value="5"/>
</dbReference>
<gene>
    <name evidence="11" type="primary">LOC113694344</name>
</gene>
<dbReference type="PROSITE" id="PS50088">
    <property type="entry name" value="ANK_REPEAT"/>
    <property type="match status" value="2"/>
</dbReference>
<evidence type="ECO:0000256" key="2">
    <source>
        <dbReference type="ARBA" id="ARBA00022692"/>
    </source>
</evidence>
<reference evidence="10" key="1">
    <citation type="journal article" date="2025" name="Foods">
        <title>Unveiling the Microbial Signatures of Arabica Coffee Cherries: Insights into Ripeness Specific Diversity, Functional Traits, and Implications for Quality and Safety.</title>
        <authorList>
            <consortium name="RefSeq"/>
            <person name="Tenea G.N."/>
            <person name="Cifuentes V."/>
            <person name="Reyes P."/>
            <person name="Cevallos-Vallejos M."/>
        </authorList>
    </citation>
    <scope>NUCLEOTIDE SEQUENCE [LARGE SCALE GENOMIC DNA]</scope>
</reference>
<keyword evidence="10" id="KW-1185">Reference proteome</keyword>